<dbReference type="SUPFAM" id="SSF52283">
    <property type="entry name" value="Formate/glycerate dehydrogenase catalytic domain-like"/>
    <property type="match status" value="1"/>
</dbReference>
<dbReference type="Gene3D" id="3.40.50.720">
    <property type="entry name" value="NAD(P)-binding Rossmann-like Domain"/>
    <property type="match status" value="2"/>
</dbReference>
<dbReference type="Pfam" id="PF02826">
    <property type="entry name" value="2-Hacid_dh_C"/>
    <property type="match status" value="1"/>
</dbReference>
<dbReference type="AlphaFoldDB" id="R7YB02"/>
<dbReference type="InterPro" id="IPR036291">
    <property type="entry name" value="NAD(P)-bd_dom_sf"/>
</dbReference>
<protein>
    <submittedName>
        <fullName evidence="4">Phosphoglycerate dehydrogenase-related dehydrogenase</fullName>
    </submittedName>
</protein>
<dbReference type="InterPro" id="IPR006140">
    <property type="entry name" value="D-isomer_DH_NAD-bd"/>
</dbReference>
<organism evidence="4 5">
    <name type="scientific">Gordonia terrae C-6</name>
    <dbReference type="NCBI Taxonomy" id="1316928"/>
    <lineage>
        <taxon>Bacteria</taxon>
        <taxon>Bacillati</taxon>
        <taxon>Actinomycetota</taxon>
        <taxon>Actinomycetes</taxon>
        <taxon>Mycobacteriales</taxon>
        <taxon>Gordoniaceae</taxon>
        <taxon>Gordonia</taxon>
    </lineage>
</organism>
<dbReference type="RefSeq" id="WP_010842379.1">
    <property type="nucleotide sequence ID" value="NZ_AQPW01000009.1"/>
</dbReference>
<evidence type="ECO:0000256" key="1">
    <source>
        <dbReference type="ARBA" id="ARBA00023002"/>
    </source>
</evidence>
<feature type="domain" description="D-isomer specific 2-hydroxyacid dehydrogenase NAD-binding" evidence="3">
    <location>
        <begin position="113"/>
        <end position="299"/>
    </location>
</feature>
<dbReference type="PANTHER" id="PTHR10996">
    <property type="entry name" value="2-HYDROXYACID DEHYDROGENASE-RELATED"/>
    <property type="match status" value="1"/>
</dbReference>
<dbReference type="OrthoDB" id="4324715at2"/>
<sequence>MTESGSDVLKVVVGERNFAPHRELFESLLPAGVDTSWHAAFDEVALVADLTDADVYVGGRVTPAMARAGSGLRLVLTGGAGTDKVSFDDLPVHTEVANTFHHEDSIAEYIAAAVVAVRRDLLVQDAALRQGSWASAVYRDGVPQPQTLRGAMIGYVGFGHIGRRTADLMGAFGARACAVTGSGRVSDASGLEWHSDTADLGRLMTESDVVVVSAPLTSSTTGMIDNAQLRRLGAAGVLVNVGRGPLVVEQDLFEALRDGVIGGAAIDVWYRYPTAGDHADPSELPFGELPNVLMTPHISGVTRDTFIGRVHDITDNISRLRSGREILRVVSRPQSPSATV</sequence>
<dbReference type="SUPFAM" id="SSF51735">
    <property type="entry name" value="NAD(P)-binding Rossmann-fold domains"/>
    <property type="match status" value="1"/>
</dbReference>
<dbReference type="GO" id="GO:0016618">
    <property type="term" value="F:hydroxypyruvate reductase [NAD(P)H] activity"/>
    <property type="evidence" value="ECO:0007669"/>
    <property type="project" value="TreeGrafter"/>
</dbReference>
<comment type="caution">
    <text evidence="4">The sequence shown here is derived from an EMBL/GenBank/DDBJ whole genome shotgun (WGS) entry which is preliminary data.</text>
</comment>
<dbReference type="PATRIC" id="fig|1316928.3.peg.1956"/>
<keyword evidence="1" id="KW-0560">Oxidoreductase</keyword>
<evidence type="ECO:0000256" key="2">
    <source>
        <dbReference type="ARBA" id="ARBA00023027"/>
    </source>
</evidence>
<dbReference type="CDD" id="cd12165">
    <property type="entry name" value="2-Hacid_dh_6"/>
    <property type="match status" value="1"/>
</dbReference>
<dbReference type="EMBL" id="AQPW01000009">
    <property type="protein sequence ID" value="EON32944.1"/>
    <property type="molecule type" value="Genomic_DNA"/>
</dbReference>
<accession>R7YB02</accession>
<dbReference type="GO" id="GO:0051287">
    <property type="term" value="F:NAD binding"/>
    <property type="evidence" value="ECO:0007669"/>
    <property type="project" value="InterPro"/>
</dbReference>
<keyword evidence="2" id="KW-0520">NAD</keyword>
<name>R7YB02_9ACTN</name>
<dbReference type="GO" id="GO:0005829">
    <property type="term" value="C:cytosol"/>
    <property type="evidence" value="ECO:0007669"/>
    <property type="project" value="TreeGrafter"/>
</dbReference>
<evidence type="ECO:0000259" key="3">
    <source>
        <dbReference type="Pfam" id="PF02826"/>
    </source>
</evidence>
<dbReference type="Proteomes" id="UP000013569">
    <property type="component" value="Unassembled WGS sequence"/>
</dbReference>
<evidence type="ECO:0000313" key="4">
    <source>
        <dbReference type="EMBL" id="EON32944.1"/>
    </source>
</evidence>
<reference evidence="4 5" key="1">
    <citation type="journal article" date="2013" name="Genome Announc.">
        <title>Draft Genome Sequence of a Benzothiophene-Desulfurizing Bacterium, Gordona terrae Strain C-6.</title>
        <authorList>
            <person name="Wang W."/>
            <person name="Ma T."/>
            <person name="Ren Y."/>
            <person name="Li G."/>
        </authorList>
    </citation>
    <scope>NUCLEOTIDE SEQUENCE [LARGE SCALE GENOMIC DNA]</scope>
    <source>
        <strain evidence="4 5">C-6</strain>
    </source>
</reference>
<evidence type="ECO:0000313" key="5">
    <source>
        <dbReference type="Proteomes" id="UP000013569"/>
    </source>
</evidence>
<gene>
    <name evidence="4" type="ORF">GTC6_09779</name>
</gene>
<dbReference type="GO" id="GO:0030267">
    <property type="term" value="F:glyoxylate reductase (NADPH) activity"/>
    <property type="evidence" value="ECO:0007669"/>
    <property type="project" value="TreeGrafter"/>
</dbReference>
<dbReference type="PANTHER" id="PTHR10996:SF178">
    <property type="entry name" value="2-HYDROXYACID DEHYDROGENASE YGL185C-RELATED"/>
    <property type="match status" value="1"/>
</dbReference>
<proteinExistence type="predicted"/>
<dbReference type="InterPro" id="IPR050223">
    <property type="entry name" value="D-isomer_2-hydroxyacid_DH"/>
</dbReference>